<dbReference type="AlphaFoldDB" id="A0A6H5GGM0"/>
<evidence type="ECO:0000256" key="1">
    <source>
        <dbReference type="ARBA" id="ARBA00004496"/>
    </source>
</evidence>
<dbReference type="GO" id="GO:0005737">
    <property type="term" value="C:cytoplasm"/>
    <property type="evidence" value="ECO:0007669"/>
    <property type="project" value="UniProtKB-SubCell"/>
</dbReference>
<sequence>MKHEININKNARTHTKIQMNAGGRGESPELLKTLSDILNHGGNSQVARMAAGSQLKNHLDAKDPTVKLEYQQRWRSIPEETRNYIKKNVSAILGGLQATSTLKPLVEQAMPTLIELMYDSSVVVRDTAAWTFGRICEIVPEAATNETFLKPLLKSLIDGLKAEPRVAANVCWAFTGLAEASYEQAEVDGVQPETYVLSPYFEFLVQNLLETTDRPDGAQANLRSAAYEALMELIKNSPKDCYGTVQRTTMVILERLNQVLAMEHQIQNHSDRAQFNDLQGLLCATLQVGGAKMFSDCISIFQHCFMLTILEQSVLRKMTEEDAPQISDPIMNALLSMFNSNSCKAGSVQEDAIMAVSTLVEVLGEGFIKYMPSFLPFLCMGLKNHSEYQVSNLTIAQFR</sequence>
<feature type="repeat" description="HEAT" evidence="6">
    <location>
        <begin position="109"/>
        <end position="147"/>
    </location>
</feature>
<keyword evidence="4" id="KW-0677">Repeat</keyword>
<dbReference type="Proteomes" id="UP000479000">
    <property type="component" value="Unassembled WGS sequence"/>
</dbReference>
<evidence type="ECO:0000313" key="9">
    <source>
        <dbReference type="Proteomes" id="UP000479000"/>
    </source>
</evidence>
<dbReference type="InterPro" id="IPR058584">
    <property type="entry name" value="IMB1_TNPO1-like_TPR"/>
</dbReference>
<dbReference type="EMBL" id="CADCXU010011887">
    <property type="protein sequence ID" value="CAB0002028.1"/>
    <property type="molecule type" value="Genomic_DNA"/>
</dbReference>
<feature type="domain" description="Importin N-terminal" evidence="7">
    <location>
        <begin position="28"/>
        <end position="95"/>
    </location>
</feature>
<keyword evidence="2" id="KW-0813">Transport</keyword>
<dbReference type="Gene3D" id="1.25.10.10">
    <property type="entry name" value="Leucine-rich Repeat Variant"/>
    <property type="match status" value="2"/>
</dbReference>
<dbReference type="InterPro" id="IPR016024">
    <property type="entry name" value="ARM-type_fold"/>
</dbReference>
<dbReference type="GO" id="GO:0006606">
    <property type="term" value="P:protein import into nucleus"/>
    <property type="evidence" value="ECO:0007669"/>
    <property type="project" value="InterPro"/>
</dbReference>
<keyword evidence="5" id="KW-0653">Protein transport</keyword>
<name>A0A6H5GGM0_9HEMI</name>
<dbReference type="PROSITE" id="PS50166">
    <property type="entry name" value="IMPORTIN_B_NT"/>
    <property type="match status" value="1"/>
</dbReference>
<dbReference type="InterPro" id="IPR001494">
    <property type="entry name" value="Importin-beta_N"/>
</dbReference>
<dbReference type="SUPFAM" id="SSF48371">
    <property type="entry name" value="ARM repeat"/>
    <property type="match status" value="1"/>
</dbReference>
<evidence type="ECO:0000259" key="7">
    <source>
        <dbReference type="PROSITE" id="PS50166"/>
    </source>
</evidence>
<dbReference type="InterPro" id="IPR021133">
    <property type="entry name" value="HEAT_type_2"/>
</dbReference>
<evidence type="ECO:0000256" key="3">
    <source>
        <dbReference type="ARBA" id="ARBA00022490"/>
    </source>
</evidence>
<dbReference type="InterPro" id="IPR011989">
    <property type="entry name" value="ARM-like"/>
</dbReference>
<dbReference type="GO" id="GO:0031267">
    <property type="term" value="F:small GTPase binding"/>
    <property type="evidence" value="ECO:0007669"/>
    <property type="project" value="InterPro"/>
</dbReference>
<evidence type="ECO:0000256" key="6">
    <source>
        <dbReference type="PROSITE-ProRule" id="PRU00103"/>
    </source>
</evidence>
<dbReference type="InterPro" id="IPR040122">
    <property type="entry name" value="Importin_beta"/>
</dbReference>
<accession>A0A6H5GGM0</accession>
<gene>
    <name evidence="8" type="ORF">NTEN_LOCUS7815</name>
</gene>
<reference evidence="8 9" key="1">
    <citation type="submission" date="2020-02" db="EMBL/GenBank/DDBJ databases">
        <authorList>
            <person name="Ferguson B K."/>
        </authorList>
    </citation>
    <scope>NUCLEOTIDE SEQUENCE [LARGE SCALE GENOMIC DNA]</scope>
</reference>
<dbReference type="Pfam" id="PF25574">
    <property type="entry name" value="TPR_IMB1"/>
    <property type="match status" value="2"/>
</dbReference>
<evidence type="ECO:0000256" key="2">
    <source>
        <dbReference type="ARBA" id="ARBA00022448"/>
    </source>
</evidence>
<keyword evidence="3" id="KW-0963">Cytoplasm</keyword>
<dbReference type="Pfam" id="PF03810">
    <property type="entry name" value="IBN_N"/>
    <property type="match status" value="1"/>
</dbReference>
<keyword evidence="9" id="KW-1185">Reference proteome</keyword>
<evidence type="ECO:0000256" key="4">
    <source>
        <dbReference type="ARBA" id="ARBA00022737"/>
    </source>
</evidence>
<evidence type="ECO:0000256" key="5">
    <source>
        <dbReference type="ARBA" id="ARBA00022927"/>
    </source>
</evidence>
<evidence type="ECO:0000313" key="8">
    <source>
        <dbReference type="EMBL" id="CAB0002028.1"/>
    </source>
</evidence>
<dbReference type="OrthoDB" id="10263328at2759"/>
<dbReference type="Pfam" id="PF13513">
    <property type="entry name" value="HEAT_EZ"/>
    <property type="match status" value="1"/>
</dbReference>
<comment type="subcellular location">
    <subcellularLocation>
        <location evidence="1">Cytoplasm</location>
    </subcellularLocation>
</comment>
<organism evidence="8 9">
    <name type="scientific">Nesidiocoris tenuis</name>
    <dbReference type="NCBI Taxonomy" id="355587"/>
    <lineage>
        <taxon>Eukaryota</taxon>
        <taxon>Metazoa</taxon>
        <taxon>Ecdysozoa</taxon>
        <taxon>Arthropoda</taxon>
        <taxon>Hexapoda</taxon>
        <taxon>Insecta</taxon>
        <taxon>Pterygota</taxon>
        <taxon>Neoptera</taxon>
        <taxon>Paraneoptera</taxon>
        <taxon>Hemiptera</taxon>
        <taxon>Heteroptera</taxon>
        <taxon>Panheteroptera</taxon>
        <taxon>Cimicomorpha</taxon>
        <taxon>Miridae</taxon>
        <taxon>Dicyphina</taxon>
        <taxon>Nesidiocoris</taxon>
    </lineage>
</organism>
<protein>
    <recommendedName>
        <fullName evidence="7">Importin N-terminal domain-containing protein</fullName>
    </recommendedName>
</protein>
<dbReference type="PROSITE" id="PS50077">
    <property type="entry name" value="HEAT_REPEAT"/>
    <property type="match status" value="1"/>
</dbReference>
<proteinExistence type="predicted"/>
<dbReference type="PANTHER" id="PTHR10527">
    <property type="entry name" value="IMPORTIN BETA"/>
    <property type="match status" value="1"/>
</dbReference>